<keyword evidence="2" id="KW-0805">Transcription regulation</keyword>
<dbReference type="SMART" id="SM00448">
    <property type="entry name" value="REC"/>
    <property type="match status" value="1"/>
</dbReference>
<dbReference type="InterPro" id="IPR001789">
    <property type="entry name" value="Sig_transdc_resp-reg_receiver"/>
</dbReference>
<feature type="domain" description="HTH luxR-type" evidence="6">
    <location>
        <begin position="147"/>
        <end position="212"/>
    </location>
</feature>
<dbReference type="InterPro" id="IPR011006">
    <property type="entry name" value="CheY-like_superfamily"/>
</dbReference>
<dbReference type="InterPro" id="IPR058245">
    <property type="entry name" value="NreC/VraR/RcsB-like_REC"/>
</dbReference>
<name>A0A239EU50_9RHOB</name>
<dbReference type="EMBL" id="FZOY01000002">
    <property type="protein sequence ID" value="SNS48127.1"/>
    <property type="molecule type" value="Genomic_DNA"/>
</dbReference>
<dbReference type="PROSITE" id="PS50110">
    <property type="entry name" value="RESPONSE_REGULATORY"/>
    <property type="match status" value="1"/>
</dbReference>
<evidence type="ECO:0000313" key="9">
    <source>
        <dbReference type="Proteomes" id="UP000198426"/>
    </source>
</evidence>
<evidence type="ECO:0000313" key="8">
    <source>
        <dbReference type="EMBL" id="SNS48127.1"/>
    </source>
</evidence>
<dbReference type="InterPro" id="IPR000792">
    <property type="entry name" value="Tscrpt_reg_LuxR_C"/>
</dbReference>
<evidence type="ECO:0000259" key="7">
    <source>
        <dbReference type="PROSITE" id="PS50110"/>
    </source>
</evidence>
<dbReference type="Proteomes" id="UP000198426">
    <property type="component" value="Unassembled WGS sequence"/>
</dbReference>
<dbReference type="GO" id="GO:0003677">
    <property type="term" value="F:DNA binding"/>
    <property type="evidence" value="ECO:0007669"/>
    <property type="project" value="UniProtKB-KW"/>
</dbReference>
<dbReference type="Gene3D" id="3.40.50.2300">
    <property type="match status" value="1"/>
</dbReference>
<sequence>MTPLRILIADDHPLFREGVAGLLGGHEGTVVAGQADTGQAALDLARSLEPDLVLLDLSMPDGGLWALREIKRLDPPPVVAMLTVSEEDDDVFKALQAGADGYILKGIGGRDLLAAIEDLAAGRSYVSPGLAMKVLQAMRGGASKPAREDPLDSLTAREEEILRLVARGSSNKEVGLALDLQEKTVKHYMTIILQKLQVRNRTEAALIAHGRWPEG</sequence>
<dbReference type="RefSeq" id="WP_089232076.1">
    <property type="nucleotide sequence ID" value="NZ_FZOY01000002.1"/>
</dbReference>
<keyword evidence="4" id="KW-0804">Transcription</keyword>
<dbReference type="Pfam" id="PF00196">
    <property type="entry name" value="GerE"/>
    <property type="match status" value="1"/>
</dbReference>
<dbReference type="GO" id="GO:0000160">
    <property type="term" value="P:phosphorelay signal transduction system"/>
    <property type="evidence" value="ECO:0007669"/>
    <property type="project" value="InterPro"/>
</dbReference>
<dbReference type="PROSITE" id="PS50043">
    <property type="entry name" value="HTH_LUXR_2"/>
    <property type="match status" value="1"/>
</dbReference>
<accession>A0A239EU50</accession>
<evidence type="ECO:0000256" key="3">
    <source>
        <dbReference type="ARBA" id="ARBA00023125"/>
    </source>
</evidence>
<gene>
    <name evidence="8" type="ORF">SAMN05421757_102333</name>
</gene>
<dbReference type="PRINTS" id="PR00038">
    <property type="entry name" value="HTHLUXR"/>
</dbReference>
<dbReference type="AlphaFoldDB" id="A0A239EU50"/>
<proteinExistence type="predicted"/>
<dbReference type="Pfam" id="PF00072">
    <property type="entry name" value="Response_reg"/>
    <property type="match status" value="1"/>
</dbReference>
<dbReference type="OrthoDB" id="3679796at2"/>
<feature type="domain" description="Response regulatory" evidence="7">
    <location>
        <begin position="5"/>
        <end position="120"/>
    </location>
</feature>
<organism evidence="8 9">
    <name type="scientific">Tropicimonas sediminicola</name>
    <dbReference type="NCBI Taxonomy" id="1031541"/>
    <lineage>
        <taxon>Bacteria</taxon>
        <taxon>Pseudomonadati</taxon>
        <taxon>Pseudomonadota</taxon>
        <taxon>Alphaproteobacteria</taxon>
        <taxon>Rhodobacterales</taxon>
        <taxon>Roseobacteraceae</taxon>
        <taxon>Tropicimonas</taxon>
    </lineage>
</organism>
<evidence type="ECO:0000256" key="5">
    <source>
        <dbReference type="PROSITE-ProRule" id="PRU00169"/>
    </source>
</evidence>
<evidence type="ECO:0000259" key="6">
    <source>
        <dbReference type="PROSITE" id="PS50043"/>
    </source>
</evidence>
<dbReference type="GO" id="GO:0006355">
    <property type="term" value="P:regulation of DNA-templated transcription"/>
    <property type="evidence" value="ECO:0007669"/>
    <property type="project" value="InterPro"/>
</dbReference>
<dbReference type="CDD" id="cd17535">
    <property type="entry name" value="REC_NarL-like"/>
    <property type="match status" value="1"/>
</dbReference>
<dbReference type="SUPFAM" id="SSF46894">
    <property type="entry name" value="C-terminal effector domain of the bipartite response regulators"/>
    <property type="match status" value="1"/>
</dbReference>
<protein>
    <submittedName>
        <fullName evidence="8">Two component transcriptional regulator, LuxR family</fullName>
    </submittedName>
</protein>
<evidence type="ECO:0000256" key="4">
    <source>
        <dbReference type="ARBA" id="ARBA00023163"/>
    </source>
</evidence>
<keyword evidence="9" id="KW-1185">Reference proteome</keyword>
<dbReference type="InterPro" id="IPR016032">
    <property type="entry name" value="Sig_transdc_resp-reg_C-effctor"/>
</dbReference>
<dbReference type="PANTHER" id="PTHR43214">
    <property type="entry name" value="TWO-COMPONENT RESPONSE REGULATOR"/>
    <property type="match status" value="1"/>
</dbReference>
<dbReference type="CDD" id="cd06170">
    <property type="entry name" value="LuxR_C_like"/>
    <property type="match status" value="1"/>
</dbReference>
<dbReference type="SUPFAM" id="SSF52172">
    <property type="entry name" value="CheY-like"/>
    <property type="match status" value="1"/>
</dbReference>
<reference evidence="8 9" key="1">
    <citation type="submission" date="2017-06" db="EMBL/GenBank/DDBJ databases">
        <authorList>
            <person name="Kim H.J."/>
            <person name="Triplett B.A."/>
        </authorList>
    </citation>
    <scope>NUCLEOTIDE SEQUENCE [LARGE SCALE GENOMIC DNA]</scope>
    <source>
        <strain evidence="8 9">DSM 29339</strain>
    </source>
</reference>
<keyword evidence="1 5" id="KW-0597">Phosphoprotein</keyword>
<keyword evidence="3" id="KW-0238">DNA-binding</keyword>
<evidence type="ECO:0000256" key="2">
    <source>
        <dbReference type="ARBA" id="ARBA00023015"/>
    </source>
</evidence>
<dbReference type="PANTHER" id="PTHR43214:SF41">
    <property type="entry name" value="NITRATE_NITRITE RESPONSE REGULATOR PROTEIN NARP"/>
    <property type="match status" value="1"/>
</dbReference>
<dbReference type="SMART" id="SM00421">
    <property type="entry name" value="HTH_LUXR"/>
    <property type="match status" value="1"/>
</dbReference>
<evidence type="ECO:0000256" key="1">
    <source>
        <dbReference type="ARBA" id="ARBA00022553"/>
    </source>
</evidence>
<dbReference type="InterPro" id="IPR039420">
    <property type="entry name" value="WalR-like"/>
</dbReference>
<feature type="modified residue" description="4-aspartylphosphate" evidence="5">
    <location>
        <position position="56"/>
    </location>
</feature>